<dbReference type="SUPFAM" id="SSF47598">
    <property type="entry name" value="Ribbon-helix-helix"/>
    <property type="match status" value="1"/>
</dbReference>
<reference evidence="1 2" key="1">
    <citation type="submission" date="2014-09" db="EMBL/GenBank/DDBJ databases">
        <title>Draft genome sequence of Streptomyces natalensis ATCC 27448, producer of the antifungal pimaricin.</title>
        <authorList>
            <person name="Mendes M.V."/>
            <person name="Beites T."/>
            <person name="Pires S."/>
            <person name="Santos C.L."/>
            <person name="Moradas-Ferreira P."/>
        </authorList>
    </citation>
    <scope>NUCLEOTIDE SEQUENCE [LARGE SCALE GENOMIC DNA]</scope>
    <source>
        <strain evidence="1 2">ATCC 27448</strain>
    </source>
</reference>
<comment type="caution">
    <text evidence="1">The sequence shown here is derived from an EMBL/GenBank/DDBJ whole genome shotgun (WGS) entry which is preliminary data.</text>
</comment>
<dbReference type="PATRIC" id="fig|1240678.4.peg.6617"/>
<dbReference type="GO" id="GO:0006355">
    <property type="term" value="P:regulation of DNA-templated transcription"/>
    <property type="evidence" value="ECO:0007669"/>
    <property type="project" value="InterPro"/>
</dbReference>
<dbReference type="EMBL" id="JRKI01000045">
    <property type="protein sequence ID" value="KIZ14875.1"/>
    <property type="molecule type" value="Genomic_DNA"/>
</dbReference>
<accession>A0A0D7CG82</accession>
<dbReference type="Gene3D" id="1.10.1220.10">
    <property type="entry name" value="Met repressor-like"/>
    <property type="match status" value="1"/>
</dbReference>
<proteinExistence type="predicted"/>
<name>A0A0D7CG82_9ACTN</name>
<dbReference type="InterPro" id="IPR010985">
    <property type="entry name" value="Ribbon_hlx_hlx"/>
</dbReference>
<evidence type="ECO:0008006" key="3">
    <source>
        <dbReference type="Google" id="ProtNLM"/>
    </source>
</evidence>
<evidence type="ECO:0000313" key="1">
    <source>
        <dbReference type="EMBL" id="KIZ14875.1"/>
    </source>
</evidence>
<dbReference type="RefSeq" id="WP_030066020.1">
    <property type="nucleotide sequence ID" value="NZ_JRKI01000045.1"/>
</dbReference>
<dbReference type="InterPro" id="IPR013321">
    <property type="entry name" value="Arc_rbn_hlx_hlx"/>
</dbReference>
<organism evidence="1 2">
    <name type="scientific">Streptomyces natalensis ATCC 27448</name>
    <dbReference type="NCBI Taxonomy" id="1240678"/>
    <lineage>
        <taxon>Bacteria</taxon>
        <taxon>Bacillati</taxon>
        <taxon>Actinomycetota</taxon>
        <taxon>Actinomycetes</taxon>
        <taxon>Kitasatosporales</taxon>
        <taxon>Streptomycetaceae</taxon>
        <taxon>Streptomyces</taxon>
    </lineage>
</organism>
<protein>
    <recommendedName>
        <fullName evidence="3">Histidine kinase</fullName>
    </recommendedName>
</protein>
<sequence length="174" mass="18581">MDLTPYIDNLRSELMAAAKSDEATALAERLVASVAAATRLTMLEVLSAAADEITQDLVPGSVEVRLRGRDPDFVVTLPDAHEEFAGDGITAPPGRPVAESQPLVPSGLEGPVSRINFRPPEPLKQRIEEAAAEEGLSVNAYLVGVTTAALADTQNHRRARRAAGRDKRFTGWVG</sequence>
<dbReference type="AlphaFoldDB" id="A0A0D7CG82"/>
<evidence type="ECO:0000313" key="2">
    <source>
        <dbReference type="Proteomes" id="UP000032458"/>
    </source>
</evidence>
<keyword evidence="2" id="KW-1185">Reference proteome</keyword>
<gene>
    <name evidence="1" type="ORF">SNA_30915</name>
</gene>
<dbReference type="Proteomes" id="UP000032458">
    <property type="component" value="Unassembled WGS sequence"/>
</dbReference>